<dbReference type="PANTHER" id="PTHR33490:SF1">
    <property type="entry name" value="SLL1233 PROTEIN"/>
    <property type="match status" value="1"/>
</dbReference>
<sequence>MTMRVLIKHSTHYKFDRDVVLSPHTIRLRPAPHCRTPIESYSLKVSPNEHFINWQLDPFSNHLARLVFPEKAKELSIDVEVIARLEVINPFDFFIEDYAEHYPFQYSLSDARSLQAYLQIAEKGEALINWVSELQVPEEITSAQFLFHINKLLAEQIKYNTRMEPGVQTCEETLQKASGSCRDTAWLLVQICRHLGLAARFVSGYLVQLKADEKSLDGPSGPEKDFTDLHAWVEVYLPGAGWIGLDPTSGLFAGEGHIPLAATPEPASAAPIEGEVETCEVDFSFSNSVERIGEEPRITKPYSAEDWSHADALGHAVQAELDMKGIKMTMGGEPTFISIDDMESPEWNTAADGDHKRQKALTLFSKMSEHYASAPLQHFGQGKWYPGEPLPRWQYACFWHNDGSAFWKNNDLLGAPGASYGYSLEEIASYSKLLTATLGVSDKCLQGAYEDIYYLMWQAGTLPVGTKPKEVTLGEDDERNTLFDTIDRALHKESRGFVLPLAWAFKSNRWQSCQWEFRRERCYLVPGDSPIGYRLPLDSISWVPIDQREQHAETSLFEKRHSLQNNFEFYEDINPQENFVQTALCIELRRGAMYVFMPPLTDLEHYCDLVSRIEYCCEQLKMKVIIEGYAPPRDPRITQFMVTPDPGVIEVNIHPSPDWKSLVENTTHLYRLAKHSRLGTSKYTLDGTQTGTGGGCHVTIGGKTTDESPLLKRPSLLRSLITFWQHHPGLSYLFSGQFIGPTSQAPRVDEARDELLYELEIAFSQIPDGDVEQPWLADRLLRNLLVDLTGNTHRAEFCIDKLYSPDSATGRLGILEFRGFEMPPHEQMNLVQMLLLRTLVARFWDKPYKHKLVRWGTQLHDKFMLPHFVWEDIRDVCNTLQTDGYPMRLAWFKPFLEFRFPIYGSHIVKGMKIELRQAIEPWNVLGEEVSQSGTSRFVDSSLERLQIKLSDFVPERYVVTCNRRKIQMTSTGKEGEFVAGVRYRAWQPPSALHPLLKINSPLIFDIVDTWNGKTIGGCSYHVSHPGGRSYEIFPVNSNEAEGRRINRFYSIGHSIPSPKDSGYGQLNLHSAGIFYPKGSIPGEVLPIDEAPKPQYSVTLDLRMPMTNEAQ</sequence>
<proteinExistence type="predicted"/>
<feature type="domain" description="Transglutaminase-like" evidence="1">
    <location>
        <begin position="173"/>
        <end position="249"/>
    </location>
</feature>
<name>W0NU29_9BACT</name>
<organism evidence="2">
    <name type="scientific">uncultured bacterium B3TF_MPn1</name>
    <dbReference type="NCBI Taxonomy" id="1439866"/>
    <lineage>
        <taxon>Bacteria</taxon>
        <taxon>environmental samples</taxon>
    </lineage>
</organism>
<evidence type="ECO:0000313" key="2">
    <source>
        <dbReference type="EMBL" id="AHG53048.1"/>
    </source>
</evidence>
<protein>
    <submittedName>
        <fullName evidence="2">COG4196 Uncharacterized protein conserved in bacteria</fullName>
    </submittedName>
</protein>
<dbReference type="Pfam" id="PF09899">
    <property type="entry name" value="DUF2126"/>
    <property type="match status" value="2"/>
</dbReference>
<dbReference type="SUPFAM" id="SSF54001">
    <property type="entry name" value="Cysteine proteinases"/>
    <property type="match status" value="1"/>
</dbReference>
<dbReference type="Gene3D" id="3.10.620.30">
    <property type="match status" value="1"/>
</dbReference>
<evidence type="ECO:0000259" key="1">
    <source>
        <dbReference type="SMART" id="SM00460"/>
    </source>
</evidence>
<dbReference type="SMART" id="SM00460">
    <property type="entry name" value="TGc"/>
    <property type="match status" value="1"/>
</dbReference>
<dbReference type="InterPro" id="IPR013589">
    <property type="entry name" value="Bac_transglu_N"/>
</dbReference>
<reference evidence="2" key="1">
    <citation type="journal article" date="2013" name="Front. Microbiol.">
        <title>Metatranscriptomic and functional metagenomic analysis of methylphosphonate utilization by marine bacteria.</title>
        <authorList>
            <person name="Martinez A."/>
            <person name="Ventouras L.A."/>
            <person name="Wilson S.T."/>
            <person name="Karl D.M."/>
            <person name="Delong E.F."/>
        </authorList>
    </citation>
    <scope>NUCLEOTIDE SEQUENCE</scope>
</reference>
<dbReference type="Pfam" id="PF01841">
    <property type="entry name" value="Transglut_core"/>
    <property type="match status" value="1"/>
</dbReference>
<dbReference type="Pfam" id="PF08379">
    <property type="entry name" value="Bact_transglu_N"/>
    <property type="match status" value="1"/>
</dbReference>
<dbReference type="PANTHER" id="PTHR33490">
    <property type="entry name" value="BLR5614 PROTEIN-RELATED"/>
    <property type="match status" value="1"/>
</dbReference>
<dbReference type="AlphaFoldDB" id="W0NU29"/>
<dbReference type="InterPro" id="IPR002931">
    <property type="entry name" value="Transglutaminase-like"/>
</dbReference>
<accession>W0NU29</accession>
<dbReference type="EMBL" id="KF742556">
    <property type="protein sequence ID" value="AHG53048.1"/>
    <property type="molecule type" value="Genomic_DNA"/>
</dbReference>
<dbReference type="InterPro" id="IPR038765">
    <property type="entry name" value="Papain-like_cys_pep_sf"/>
</dbReference>
<dbReference type="InterPro" id="IPR018667">
    <property type="entry name" value="DUF2126"/>
</dbReference>